<dbReference type="Proteomes" id="UP000538292">
    <property type="component" value="Unassembled WGS sequence"/>
</dbReference>
<dbReference type="Pfam" id="PF21999">
    <property type="entry name" value="IMS_HHH_1"/>
    <property type="match status" value="1"/>
</dbReference>
<keyword evidence="7 13" id="KW-0479">Metal-binding</keyword>
<dbReference type="Gene3D" id="3.30.70.270">
    <property type="match status" value="1"/>
</dbReference>
<proteinExistence type="inferred from homology"/>
<evidence type="ECO:0000256" key="8">
    <source>
        <dbReference type="ARBA" id="ARBA00022763"/>
    </source>
</evidence>
<dbReference type="GO" id="GO:0003887">
    <property type="term" value="F:DNA-directed DNA polymerase activity"/>
    <property type="evidence" value="ECO:0007669"/>
    <property type="project" value="UniProtKB-UniRule"/>
</dbReference>
<comment type="caution">
    <text evidence="15">The sequence shown here is derived from an EMBL/GenBank/DDBJ whole genome shotgun (WGS) entry which is preliminary data.</text>
</comment>
<keyword evidence="4 13" id="KW-0808">Transferase</keyword>
<dbReference type="GO" id="GO:0003684">
    <property type="term" value="F:damaged DNA binding"/>
    <property type="evidence" value="ECO:0007669"/>
    <property type="project" value="InterPro"/>
</dbReference>
<evidence type="ECO:0000256" key="12">
    <source>
        <dbReference type="ARBA" id="ARBA00049244"/>
    </source>
</evidence>
<evidence type="ECO:0000256" key="2">
    <source>
        <dbReference type="ARBA" id="ARBA00010945"/>
    </source>
</evidence>
<name>A0A7W1XQQ7_9BACL</name>
<dbReference type="SUPFAM" id="SSF56672">
    <property type="entry name" value="DNA/RNA polymerases"/>
    <property type="match status" value="1"/>
</dbReference>
<evidence type="ECO:0000259" key="14">
    <source>
        <dbReference type="PROSITE" id="PS50173"/>
    </source>
</evidence>
<dbReference type="InterPro" id="IPR022880">
    <property type="entry name" value="DNApol_IV"/>
</dbReference>
<keyword evidence="11 13" id="KW-0234">DNA repair</keyword>
<reference evidence="15 16" key="1">
    <citation type="submission" date="2020-07" db="EMBL/GenBank/DDBJ databases">
        <title>Thermoactinomyces phylogeny.</title>
        <authorList>
            <person name="Dunlap C."/>
        </authorList>
    </citation>
    <scope>NUCLEOTIDE SEQUENCE [LARGE SCALE GENOMIC DNA]</scope>
    <source>
        <strain evidence="15 16">AMNI-1</strain>
    </source>
</reference>
<sequence>MKPLKPVIFLVDMQSFYANIEKSLRPELRHRPVVVSGDPERRTGVILAACPLAKSYGIQNADTLREAQERCPEVAVVRPRMGLYLQISLRITEILERFSDQVEPYSIDEQFVSIHGSEKLFGSPRQIAGKIQAVIRNELNLYARVGIGPNKVLSKMACDNFAKKNRDGIFRLDHKNMKTDLWPLPVEKMFGVGKRMGDHLRKMGIRTIGDLAQFPLERLQKRWGVNGHVLWMTANGQDLSPVTPHTFERQKAIGHHITLPRDYRTAGEIRVVLLELCEEVCSRARHHQLLGQTVSVGCRGANYQLPTGFHRQLKMPEATNQTMEIFQYAWQLFLQFWDGLPVRSLGVSLSQLTPDRHIQLNLFEDRGKKAQLGYIMDEIKDRFGPTAILRAVSLTCAGQALNRARKIGGHYR</sequence>
<keyword evidence="10 13" id="KW-0238">DNA-binding</keyword>
<dbReference type="Pfam" id="PF11799">
    <property type="entry name" value="IMS_C"/>
    <property type="match status" value="1"/>
</dbReference>
<dbReference type="PROSITE" id="PS50173">
    <property type="entry name" value="UMUC"/>
    <property type="match status" value="1"/>
</dbReference>
<keyword evidence="9 13" id="KW-0460">Magnesium</keyword>
<keyword evidence="6 13" id="KW-0235">DNA replication</keyword>
<dbReference type="InterPro" id="IPR053848">
    <property type="entry name" value="IMS_HHH_1"/>
</dbReference>
<protein>
    <recommendedName>
        <fullName evidence="13">DNA polymerase IV</fullName>
        <shortName evidence="13">Pol IV</shortName>
        <ecNumber evidence="13">2.7.7.7</ecNumber>
    </recommendedName>
</protein>
<dbReference type="CDD" id="cd01700">
    <property type="entry name" value="PolY_Pol_V_umuC"/>
    <property type="match status" value="1"/>
</dbReference>
<dbReference type="EC" id="2.7.7.7" evidence="13"/>
<dbReference type="HAMAP" id="MF_01113">
    <property type="entry name" value="DNApol_IV"/>
    <property type="match status" value="1"/>
</dbReference>
<dbReference type="GO" id="GO:0006281">
    <property type="term" value="P:DNA repair"/>
    <property type="evidence" value="ECO:0007669"/>
    <property type="project" value="UniProtKB-UniRule"/>
</dbReference>
<comment type="subcellular location">
    <subcellularLocation>
        <location evidence="1 13">Cytoplasm</location>
    </subcellularLocation>
</comment>
<feature type="binding site" evidence="13">
    <location>
        <position position="12"/>
    </location>
    <ligand>
        <name>Mg(2+)</name>
        <dbReference type="ChEBI" id="CHEBI:18420"/>
    </ligand>
</feature>
<dbReference type="Gene3D" id="3.40.1170.60">
    <property type="match status" value="1"/>
</dbReference>
<dbReference type="SUPFAM" id="SSF100879">
    <property type="entry name" value="Lesion bypass DNA polymerase (Y-family), little finger domain"/>
    <property type="match status" value="1"/>
</dbReference>
<dbReference type="InterPro" id="IPR050116">
    <property type="entry name" value="DNA_polymerase-Y"/>
</dbReference>
<keyword evidence="3 13" id="KW-0963">Cytoplasm</keyword>
<dbReference type="InterPro" id="IPR036775">
    <property type="entry name" value="DNA_pol_Y-fam_lit_finger_sf"/>
</dbReference>
<gene>
    <name evidence="13" type="primary">dinB</name>
    <name evidence="15" type="ORF">H2C83_04090</name>
</gene>
<feature type="active site" evidence="13">
    <location>
        <position position="109"/>
    </location>
</feature>
<comment type="similarity">
    <text evidence="2 13">Belongs to the DNA polymerase type-Y family.</text>
</comment>
<dbReference type="InterPro" id="IPR001126">
    <property type="entry name" value="UmuC"/>
</dbReference>
<dbReference type="NCBIfam" id="NF002848">
    <property type="entry name" value="PRK03103.1"/>
    <property type="match status" value="1"/>
</dbReference>
<dbReference type="PANTHER" id="PTHR11076">
    <property type="entry name" value="DNA REPAIR POLYMERASE UMUC / TRANSFERASE FAMILY MEMBER"/>
    <property type="match status" value="1"/>
</dbReference>
<evidence type="ECO:0000256" key="6">
    <source>
        <dbReference type="ARBA" id="ARBA00022705"/>
    </source>
</evidence>
<dbReference type="InterPro" id="IPR017961">
    <property type="entry name" value="DNA_pol_Y-fam_little_finger"/>
</dbReference>
<evidence type="ECO:0000256" key="9">
    <source>
        <dbReference type="ARBA" id="ARBA00022842"/>
    </source>
</evidence>
<dbReference type="Gene3D" id="3.30.1490.100">
    <property type="entry name" value="DNA polymerase, Y-family, little finger domain"/>
    <property type="match status" value="1"/>
</dbReference>
<feature type="domain" description="UmuC" evidence="14">
    <location>
        <begin position="8"/>
        <end position="193"/>
    </location>
</feature>
<dbReference type="PANTHER" id="PTHR11076:SF35">
    <property type="entry name" value="DNA REPAIR PROTEIN HOMOLOG YOBH"/>
    <property type="match status" value="1"/>
</dbReference>
<dbReference type="GO" id="GO:0000287">
    <property type="term" value="F:magnesium ion binding"/>
    <property type="evidence" value="ECO:0007669"/>
    <property type="project" value="UniProtKB-UniRule"/>
</dbReference>
<dbReference type="InterPro" id="IPR043502">
    <property type="entry name" value="DNA/RNA_pol_sf"/>
</dbReference>
<dbReference type="GO" id="GO:0006261">
    <property type="term" value="P:DNA-templated DNA replication"/>
    <property type="evidence" value="ECO:0007669"/>
    <property type="project" value="UniProtKB-UniRule"/>
</dbReference>
<evidence type="ECO:0000313" key="15">
    <source>
        <dbReference type="EMBL" id="MBA4601514.1"/>
    </source>
</evidence>
<dbReference type="AlphaFoldDB" id="A0A7W1XQQ7"/>
<evidence type="ECO:0000313" key="16">
    <source>
        <dbReference type="Proteomes" id="UP000538292"/>
    </source>
</evidence>
<evidence type="ECO:0000256" key="10">
    <source>
        <dbReference type="ARBA" id="ARBA00023125"/>
    </source>
</evidence>
<evidence type="ECO:0000256" key="13">
    <source>
        <dbReference type="HAMAP-Rule" id="MF_01113"/>
    </source>
</evidence>
<comment type="cofactor">
    <cofactor evidence="13">
        <name>Mg(2+)</name>
        <dbReference type="ChEBI" id="CHEBI:18420"/>
    </cofactor>
    <text evidence="13">Binds 2 magnesium ions per subunit.</text>
</comment>
<comment type="function">
    <text evidence="13">Poorly processive, error-prone DNA polymerase involved in untargeted mutagenesis. Copies undamaged DNA at stalled replication forks, which arise in vivo from mismatched or misaligned primer ends. These misaligned primers can be extended by PolIV. Exhibits no 3'-5' exonuclease (proofreading) activity. May be involved in translesional synthesis, in conjunction with the beta clamp from PolIII.</text>
</comment>
<keyword evidence="16" id="KW-1185">Reference proteome</keyword>
<dbReference type="InterPro" id="IPR043128">
    <property type="entry name" value="Rev_trsase/Diguanyl_cyclase"/>
</dbReference>
<feature type="site" description="Substrate discrimination" evidence="13">
    <location>
        <position position="17"/>
    </location>
</feature>
<comment type="subunit">
    <text evidence="13">Monomer.</text>
</comment>
<keyword evidence="5 13" id="KW-0548">Nucleotidyltransferase</keyword>
<dbReference type="GO" id="GO:0042276">
    <property type="term" value="P:error-prone translesion synthesis"/>
    <property type="evidence" value="ECO:0007669"/>
    <property type="project" value="TreeGrafter"/>
</dbReference>
<evidence type="ECO:0000256" key="4">
    <source>
        <dbReference type="ARBA" id="ARBA00022679"/>
    </source>
</evidence>
<organism evidence="15 16">
    <name type="scientific">Thermoactinomyces mirandus</name>
    <dbReference type="NCBI Taxonomy" id="2756294"/>
    <lineage>
        <taxon>Bacteria</taxon>
        <taxon>Bacillati</taxon>
        <taxon>Bacillota</taxon>
        <taxon>Bacilli</taxon>
        <taxon>Bacillales</taxon>
        <taxon>Thermoactinomycetaceae</taxon>
        <taxon>Thermoactinomyces</taxon>
    </lineage>
</organism>
<evidence type="ECO:0000256" key="5">
    <source>
        <dbReference type="ARBA" id="ARBA00022695"/>
    </source>
</evidence>
<dbReference type="Gene3D" id="1.10.150.20">
    <property type="entry name" value="5' to 3' exonuclease, C-terminal subdomain"/>
    <property type="match status" value="1"/>
</dbReference>
<dbReference type="EMBL" id="JACEOL010000009">
    <property type="protein sequence ID" value="MBA4601514.1"/>
    <property type="molecule type" value="Genomic_DNA"/>
</dbReference>
<keyword evidence="8 13" id="KW-0227">DNA damage</keyword>
<evidence type="ECO:0000256" key="7">
    <source>
        <dbReference type="ARBA" id="ARBA00022723"/>
    </source>
</evidence>
<keyword evidence="13" id="KW-0239">DNA-directed DNA polymerase</keyword>
<dbReference type="GO" id="GO:0009432">
    <property type="term" value="P:SOS response"/>
    <property type="evidence" value="ECO:0007669"/>
    <property type="project" value="TreeGrafter"/>
</dbReference>
<dbReference type="GO" id="GO:0005829">
    <property type="term" value="C:cytosol"/>
    <property type="evidence" value="ECO:0007669"/>
    <property type="project" value="TreeGrafter"/>
</dbReference>
<keyword evidence="13" id="KW-0515">Mutator protein</keyword>
<feature type="binding site" evidence="13">
    <location>
        <position position="108"/>
    </location>
    <ligand>
        <name>Mg(2+)</name>
        <dbReference type="ChEBI" id="CHEBI:18420"/>
    </ligand>
</feature>
<accession>A0A7W1XQQ7</accession>
<dbReference type="RefSeq" id="WP_181738034.1">
    <property type="nucleotide sequence ID" value="NZ_JACEOL010000009.1"/>
</dbReference>
<evidence type="ECO:0000256" key="3">
    <source>
        <dbReference type="ARBA" id="ARBA00022490"/>
    </source>
</evidence>
<evidence type="ECO:0000256" key="1">
    <source>
        <dbReference type="ARBA" id="ARBA00004496"/>
    </source>
</evidence>
<evidence type="ECO:0000256" key="11">
    <source>
        <dbReference type="ARBA" id="ARBA00023204"/>
    </source>
</evidence>
<dbReference type="Pfam" id="PF00817">
    <property type="entry name" value="IMS"/>
    <property type="match status" value="1"/>
</dbReference>
<comment type="catalytic activity">
    <reaction evidence="12 13">
        <text>DNA(n) + a 2'-deoxyribonucleoside 5'-triphosphate = DNA(n+1) + diphosphate</text>
        <dbReference type="Rhea" id="RHEA:22508"/>
        <dbReference type="Rhea" id="RHEA-COMP:17339"/>
        <dbReference type="Rhea" id="RHEA-COMP:17340"/>
        <dbReference type="ChEBI" id="CHEBI:33019"/>
        <dbReference type="ChEBI" id="CHEBI:61560"/>
        <dbReference type="ChEBI" id="CHEBI:173112"/>
        <dbReference type="EC" id="2.7.7.7"/>
    </reaction>
</comment>